<reference evidence="2" key="1">
    <citation type="submission" date="2022-10" db="EMBL/GenBank/DDBJ databases">
        <title>Culturing micro-colonial fungi from biological soil crusts in the Mojave desert and describing Neophaeococcomyces mojavensis, and introducing the new genera and species Taxawa tesnikishii.</title>
        <authorList>
            <person name="Kurbessoian T."/>
            <person name="Stajich J.E."/>
        </authorList>
    </citation>
    <scope>NUCLEOTIDE SEQUENCE</scope>
    <source>
        <strain evidence="2">TK_1</strain>
    </source>
</reference>
<dbReference type="EMBL" id="JAPDRL010000034">
    <property type="protein sequence ID" value="KAJ9664897.1"/>
    <property type="molecule type" value="Genomic_DNA"/>
</dbReference>
<feature type="region of interest" description="Disordered" evidence="1">
    <location>
        <begin position="14"/>
        <end position="59"/>
    </location>
</feature>
<comment type="caution">
    <text evidence="2">The sequence shown here is derived from an EMBL/GenBank/DDBJ whole genome shotgun (WGS) entry which is preliminary data.</text>
</comment>
<proteinExistence type="predicted"/>
<feature type="compositionally biased region" description="Pro residues" evidence="1">
    <location>
        <begin position="23"/>
        <end position="57"/>
    </location>
</feature>
<name>A0ABQ9NXP8_9PEZI</name>
<organism evidence="2 3">
    <name type="scientific">Coniosporium apollinis</name>
    <dbReference type="NCBI Taxonomy" id="61459"/>
    <lineage>
        <taxon>Eukaryota</taxon>
        <taxon>Fungi</taxon>
        <taxon>Dikarya</taxon>
        <taxon>Ascomycota</taxon>
        <taxon>Pezizomycotina</taxon>
        <taxon>Dothideomycetes</taxon>
        <taxon>Dothideomycetes incertae sedis</taxon>
        <taxon>Coniosporium</taxon>
    </lineage>
</organism>
<feature type="region of interest" description="Disordered" evidence="1">
    <location>
        <begin position="166"/>
        <end position="194"/>
    </location>
</feature>
<gene>
    <name evidence="2" type="ORF">H2201_004949</name>
</gene>
<accession>A0ABQ9NXP8</accession>
<sequence length="194" mass="21031">MPLLCSLACYKSHKTTHEADPPRTSPSPSIGPPLPGIPAPDPTARNPPPNAPPPTTPLPLTALSTDSTFQRLLTQHPTLRAQLRTIYTATLEPPPRDNSAPMRYGRGGQRGFRGRYRNRPVRPWTQETGDRYALRLLRDAMAAEGKEGDGVREFVGFVGRVCGGRAEEGTERERTGQEGRAEEGGLAVEVGGLT</sequence>
<evidence type="ECO:0000313" key="2">
    <source>
        <dbReference type="EMBL" id="KAJ9664897.1"/>
    </source>
</evidence>
<dbReference type="Proteomes" id="UP001172684">
    <property type="component" value="Unassembled WGS sequence"/>
</dbReference>
<feature type="compositionally biased region" description="Low complexity" evidence="1">
    <location>
        <begin position="184"/>
        <end position="194"/>
    </location>
</feature>
<evidence type="ECO:0008006" key="4">
    <source>
        <dbReference type="Google" id="ProtNLM"/>
    </source>
</evidence>
<evidence type="ECO:0000313" key="3">
    <source>
        <dbReference type="Proteomes" id="UP001172684"/>
    </source>
</evidence>
<feature type="region of interest" description="Disordered" evidence="1">
    <location>
        <begin position="91"/>
        <end position="122"/>
    </location>
</feature>
<protein>
    <recommendedName>
        <fullName evidence="4">HIT-type domain-containing protein</fullName>
    </recommendedName>
</protein>
<keyword evidence="3" id="KW-1185">Reference proteome</keyword>
<evidence type="ECO:0000256" key="1">
    <source>
        <dbReference type="SAM" id="MobiDB-lite"/>
    </source>
</evidence>
<feature type="compositionally biased region" description="Basic and acidic residues" evidence="1">
    <location>
        <begin position="166"/>
        <end position="183"/>
    </location>
</feature>